<keyword evidence="3" id="KW-0808">Transferase</keyword>
<dbReference type="PANTHER" id="PTHR43289:SF6">
    <property type="entry name" value="SERINE_THREONINE-PROTEIN KINASE NEKL-3"/>
    <property type="match status" value="1"/>
</dbReference>
<keyword evidence="9" id="KW-0472">Membrane</keyword>
<reference evidence="13" key="1">
    <citation type="journal article" date="2019" name="Int. J. Syst. Evol. Microbiol.">
        <title>The Global Catalogue of Microorganisms (GCM) 10K type strain sequencing project: providing services to taxonomists for standard genome sequencing and annotation.</title>
        <authorList>
            <consortium name="The Broad Institute Genomics Platform"/>
            <consortium name="The Broad Institute Genome Sequencing Center for Infectious Disease"/>
            <person name="Wu L."/>
            <person name="Ma J."/>
        </authorList>
    </citation>
    <scope>NUCLEOTIDE SEQUENCE [LARGE SCALE GENOMIC DNA]</scope>
    <source>
        <strain evidence="13">JCM 18081</strain>
    </source>
</reference>
<dbReference type="InterPro" id="IPR036426">
    <property type="entry name" value="Bulb-type_lectin_dom_sf"/>
</dbReference>
<evidence type="ECO:0000256" key="7">
    <source>
        <dbReference type="PROSITE-ProRule" id="PRU10141"/>
    </source>
</evidence>
<evidence type="ECO:0000256" key="6">
    <source>
        <dbReference type="ARBA" id="ARBA00022840"/>
    </source>
</evidence>
<dbReference type="EMBL" id="BAABIG010000052">
    <property type="protein sequence ID" value="GAA4812140.1"/>
    <property type="molecule type" value="Genomic_DNA"/>
</dbReference>
<feature type="binding site" evidence="7">
    <location>
        <position position="39"/>
    </location>
    <ligand>
        <name>ATP</name>
        <dbReference type="ChEBI" id="CHEBI:30616"/>
    </ligand>
</feature>
<dbReference type="InterPro" id="IPR011009">
    <property type="entry name" value="Kinase-like_dom_sf"/>
</dbReference>
<keyword evidence="6 7" id="KW-0067">ATP-binding</keyword>
<evidence type="ECO:0000256" key="8">
    <source>
        <dbReference type="SAM" id="MobiDB-lite"/>
    </source>
</evidence>
<proteinExistence type="predicted"/>
<organism evidence="12 13">
    <name type="scientific">Streptomyces ziwulingensis</name>
    <dbReference type="NCBI Taxonomy" id="1045501"/>
    <lineage>
        <taxon>Bacteria</taxon>
        <taxon>Bacillati</taxon>
        <taxon>Actinomycetota</taxon>
        <taxon>Actinomycetes</taxon>
        <taxon>Kitasatosporales</taxon>
        <taxon>Streptomycetaceae</taxon>
        <taxon>Streptomyces</taxon>
    </lineage>
</organism>
<dbReference type="Pfam" id="PF00069">
    <property type="entry name" value="Pkinase"/>
    <property type="match status" value="1"/>
</dbReference>
<dbReference type="PANTHER" id="PTHR43289">
    <property type="entry name" value="MITOGEN-ACTIVATED PROTEIN KINASE KINASE KINASE 20-RELATED"/>
    <property type="match status" value="1"/>
</dbReference>
<sequence length="512" mass="53300">MQLPHHIGRYRLEEPLGSGAFGVVWKAHDDSLQAPVAVKVMADNWARRLDLRERFLSEARLLRQAASPRVVQVYDIGELSDERPYFVMEYADGGTLEDLVAEGPLPVAEGLRLAAEAARAVAVLHEAGIVHRDVKPSNMLIRSESGGRPGRLLVADLGLAKSLAHASGLTMTAGSAGYMAPEQADPVEGIDERADVYGLGALTYYLLTGAVPAAPGKVVPPGRVRDGLPDRVERVVLRALKPDRERRWPTAAAFADALEDAAGRTAADPGRRGTPRRTAVGAAAGRRRGARRKRILLGSAAAVVATGCLAGWFALDDAGRDVTTALPPAGHGTRPHAAATPSATVSATAAGPTSAAPGTSPAATPASSAPAAPASTGTGTVRAGTGAASASPSTATVSAEPEWTTMCVQPNERLRAGGVWSTNRTRMVMEAGGDLVIYDEDGRARWSSGTTGSGNEAYLQGDGNLVVFAPDGRSLWHTGTQDHDGAILCLGADGNVNLVYQDQAIWSAHTGH</sequence>
<dbReference type="EC" id="2.7.11.1" evidence="1"/>
<keyword evidence="4 7" id="KW-0547">Nucleotide-binding</keyword>
<dbReference type="RefSeq" id="WP_345622286.1">
    <property type="nucleotide sequence ID" value="NZ_BAABIG010000052.1"/>
</dbReference>
<evidence type="ECO:0000256" key="1">
    <source>
        <dbReference type="ARBA" id="ARBA00012513"/>
    </source>
</evidence>
<evidence type="ECO:0000256" key="2">
    <source>
        <dbReference type="ARBA" id="ARBA00022527"/>
    </source>
</evidence>
<dbReference type="Gene3D" id="3.30.200.20">
    <property type="entry name" value="Phosphorylase Kinase, domain 1"/>
    <property type="match status" value="1"/>
</dbReference>
<keyword evidence="2" id="KW-0723">Serine/threonine-protein kinase</keyword>
<feature type="region of interest" description="Disordered" evidence="8">
    <location>
        <begin position="262"/>
        <end position="287"/>
    </location>
</feature>
<dbReference type="InterPro" id="IPR000719">
    <property type="entry name" value="Prot_kinase_dom"/>
</dbReference>
<comment type="caution">
    <text evidence="12">The sequence shown here is derived from an EMBL/GenBank/DDBJ whole genome shotgun (WGS) entry which is preliminary data.</text>
</comment>
<feature type="compositionally biased region" description="Low complexity" evidence="8">
    <location>
        <begin position="337"/>
        <end position="399"/>
    </location>
</feature>
<evidence type="ECO:0000256" key="3">
    <source>
        <dbReference type="ARBA" id="ARBA00022679"/>
    </source>
</evidence>
<keyword evidence="5" id="KW-0418">Kinase</keyword>
<feature type="transmembrane region" description="Helical" evidence="9">
    <location>
        <begin position="295"/>
        <end position="315"/>
    </location>
</feature>
<accession>A0ABP9CIU7</accession>
<evidence type="ECO:0000259" key="11">
    <source>
        <dbReference type="PROSITE" id="PS50927"/>
    </source>
</evidence>
<dbReference type="Gene3D" id="2.90.10.30">
    <property type="match status" value="1"/>
</dbReference>
<dbReference type="Gene3D" id="1.10.510.10">
    <property type="entry name" value="Transferase(Phosphotransferase) domain 1"/>
    <property type="match status" value="1"/>
</dbReference>
<evidence type="ECO:0000256" key="4">
    <source>
        <dbReference type="ARBA" id="ARBA00022741"/>
    </source>
</evidence>
<dbReference type="PROSITE" id="PS50927">
    <property type="entry name" value="BULB_LECTIN"/>
    <property type="match status" value="1"/>
</dbReference>
<evidence type="ECO:0000313" key="13">
    <source>
        <dbReference type="Proteomes" id="UP001501265"/>
    </source>
</evidence>
<keyword evidence="13" id="KW-1185">Reference proteome</keyword>
<dbReference type="Proteomes" id="UP001501265">
    <property type="component" value="Unassembled WGS sequence"/>
</dbReference>
<keyword evidence="9" id="KW-1133">Transmembrane helix</keyword>
<evidence type="ECO:0000313" key="12">
    <source>
        <dbReference type="EMBL" id="GAA4812140.1"/>
    </source>
</evidence>
<dbReference type="SUPFAM" id="SSF56112">
    <property type="entry name" value="Protein kinase-like (PK-like)"/>
    <property type="match status" value="1"/>
</dbReference>
<dbReference type="InterPro" id="IPR001480">
    <property type="entry name" value="Bulb-type_lectin_dom"/>
</dbReference>
<dbReference type="CDD" id="cd14014">
    <property type="entry name" value="STKc_PknB_like"/>
    <property type="match status" value="1"/>
</dbReference>
<dbReference type="SUPFAM" id="SSF51110">
    <property type="entry name" value="alpha-D-mannose-specific plant lectins"/>
    <property type="match status" value="1"/>
</dbReference>
<evidence type="ECO:0000256" key="9">
    <source>
        <dbReference type="SAM" id="Phobius"/>
    </source>
</evidence>
<gene>
    <name evidence="12" type="ORF">GCM10023220_49200</name>
</gene>
<dbReference type="PROSITE" id="PS00107">
    <property type="entry name" value="PROTEIN_KINASE_ATP"/>
    <property type="match status" value="1"/>
</dbReference>
<name>A0ABP9CIU7_9ACTN</name>
<dbReference type="PROSITE" id="PS50011">
    <property type="entry name" value="PROTEIN_KINASE_DOM"/>
    <property type="match status" value="1"/>
</dbReference>
<keyword evidence="9" id="KW-0812">Transmembrane</keyword>
<dbReference type="PROSITE" id="PS00108">
    <property type="entry name" value="PROTEIN_KINASE_ST"/>
    <property type="match status" value="1"/>
</dbReference>
<evidence type="ECO:0000259" key="10">
    <source>
        <dbReference type="PROSITE" id="PS50011"/>
    </source>
</evidence>
<dbReference type="InterPro" id="IPR008271">
    <property type="entry name" value="Ser/Thr_kinase_AS"/>
</dbReference>
<dbReference type="InterPro" id="IPR017441">
    <property type="entry name" value="Protein_kinase_ATP_BS"/>
</dbReference>
<evidence type="ECO:0000256" key="5">
    <source>
        <dbReference type="ARBA" id="ARBA00022777"/>
    </source>
</evidence>
<protein>
    <recommendedName>
        <fullName evidence="1">non-specific serine/threonine protein kinase</fullName>
        <ecNumber evidence="1">2.7.11.1</ecNumber>
    </recommendedName>
</protein>
<dbReference type="SMART" id="SM00220">
    <property type="entry name" value="S_TKc"/>
    <property type="match status" value="1"/>
</dbReference>
<feature type="region of interest" description="Disordered" evidence="8">
    <location>
        <begin position="326"/>
        <end position="403"/>
    </location>
</feature>
<feature type="domain" description="Bulb-type lectin" evidence="11">
    <location>
        <begin position="405"/>
        <end position="512"/>
    </location>
</feature>
<feature type="domain" description="Protein kinase" evidence="10">
    <location>
        <begin position="10"/>
        <end position="259"/>
    </location>
</feature>
<dbReference type="SMART" id="SM00108">
    <property type="entry name" value="B_lectin"/>
    <property type="match status" value="1"/>
</dbReference>